<evidence type="ECO:0000256" key="2">
    <source>
        <dbReference type="ARBA" id="ARBA00004286"/>
    </source>
</evidence>
<dbReference type="GO" id="GO:0005634">
    <property type="term" value="C:nucleus"/>
    <property type="evidence" value="ECO:0007669"/>
    <property type="project" value="UniProtKB-SubCell"/>
</dbReference>
<dbReference type="InterPro" id="IPR036187">
    <property type="entry name" value="DNA_mismatch_repair_MutS_sf"/>
</dbReference>
<dbReference type="SUPFAM" id="SSF52540">
    <property type="entry name" value="P-loop containing nucleoside triphosphate hydrolases"/>
    <property type="match status" value="1"/>
</dbReference>
<keyword evidence="4" id="KW-0158">Chromosome</keyword>
<dbReference type="FunFam" id="3.40.50.300:FF:001067">
    <property type="entry name" value="DNA mismatch repair protein MSH5"/>
    <property type="match status" value="1"/>
</dbReference>
<dbReference type="Gene3D" id="3.40.50.300">
    <property type="entry name" value="P-loop containing nucleotide triphosphate hydrolases"/>
    <property type="match status" value="1"/>
</dbReference>
<protein>
    <recommendedName>
        <fullName evidence="10">DNA mismatch repair protein MSH5</fullName>
    </recommendedName>
    <alternativeName>
        <fullName evidence="11">MutS protein homolog 5</fullName>
    </alternativeName>
</protein>
<dbReference type="GO" id="GO:0030983">
    <property type="term" value="F:mismatched DNA binding"/>
    <property type="evidence" value="ECO:0007669"/>
    <property type="project" value="InterPro"/>
</dbReference>
<dbReference type="GO" id="GO:0140664">
    <property type="term" value="F:ATP-dependent DNA damage sensor activity"/>
    <property type="evidence" value="ECO:0007669"/>
    <property type="project" value="InterPro"/>
</dbReference>
<keyword evidence="7" id="KW-0238">DNA-binding</keyword>
<dbReference type="InterPro" id="IPR027417">
    <property type="entry name" value="P-loop_NTPase"/>
</dbReference>
<keyword evidence="9" id="KW-0469">Meiosis</keyword>
<evidence type="ECO:0000256" key="6">
    <source>
        <dbReference type="ARBA" id="ARBA00022840"/>
    </source>
</evidence>
<keyword evidence="5" id="KW-0547">Nucleotide-binding</keyword>
<feature type="compositionally biased region" description="Polar residues" evidence="12">
    <location>
        <begin position="12"/>
        <end position="22"/>
    </location>
</feature>
<dbReference type="PANTHER" id="PTHR11361">
    <property type="entry name" value="DNA MISMATCH REPAIR PROTEIN MUTS FAMILY MEMBER"/>
    <property type="match status" value="1"/>
</dbReference>
<feature type="compositionally biased region" description="Basic residues" evidence="12">
    <location>
        <begin position="1"/>
        <end position="10"/>
    </location>
</feature>
<keyword evidence="6" id="KW-0067">ATP-binding</keyword>
<dbReference type="InterPro" id="IPR000432">
    <property type="entry name" value="DNA_mismatch_repair_MutS_C"/>
</dbReference>
<comment type="similarity">
    <text evidence="3">Belongs to the DNA mismatch repair MutS family.</text>
</comment>
<dbReference type="AlphaFoldDB" id="A0A9W9PJC6"/>
<keyword evidence="15" id="KW-1185">Reference proteome</keyword>
<comment type="subcellular location">
    <subcellularLocation>
        <location evidence="2">Chromosome</location>
    </subcellularLocation>
    <subcellularLocation>
        <location evidence="1">Nucleus</location>
    </subcellularLocation>
</comment>
<evidence type="ECO:0000256" key="1">
    <source>
        <dbReference type="ARBA" id="ARBA00004123"/>
    </source>
</evidence>
<dbReference type="SMART" id="SM00533">
    <property type="entry name" value="MUTSd"/>
    <property type="match status" value="1"/>
</dbReference>
<evidence type="ECO:0000256" key="7">
    <source>
        <dbReference type="ARBA" id="ARBA00023125"/>
    </source>
</evidence>
<dbReference type="InterPro" id="IPR045076">
    <property type="entry name" value="MutS"/>
</dbReference>
<sequence length="953" mass="105627">MHSILKRKRSSATEPSRNTPHSEVSRSDSAASGPSSLRATQHQTSSFAKPQLRTQFQTGNHWETANSDTFSDHDLGHVIAAVDMKDNGTVGCAYYSDEEETLYLLSDGRSGGMEVIDTCEISNMLHHSTGNSAHPLTVILQIKPTVVVAPSRVDLDQKQNLAQDNCSSSYLPYRIDIRPNQEFSPSDAETRLTALEISSAHEQRMRFFVPHSGIAGPDEGGIENIGFTLNEGRLLHISSAINTENPVTLGCVGAILNYLQKRRATNFNAESSEACSPRIHFLKMFNLKDTMWMSRNALLSLQIVQSESHPNMFNQGPGKKSSSGKEGLSVFGLFRRFAYTPQGRARLKQIIFCPSLDHCAIRERHHFIGVFSRPDNMAVVEKMTKALKHIKNLRPAMINLHKGISTGSGKTTGFKSTVWESLLAFAFYAIDIHVSMQEVSGADALKIRVKALRTFEASQLHRVGRMIQEIVDIDNSDEQGRTVVKQGVDRELDRIKDQYDGLSSLLKHVAIDIARTIPETFDIDVNVIYFPQLGFNIAVPLNARGQAAYSGTDGDWELVFITENRAYFKDFRMRELDQKLGDIYGLICEKEIEIVYDLAQRMLQYENVLVDASDICGEIDSLLALTQAAGSYKLTRPQMVSENVIKIKGGRHILQELAVPSYVPNDTELVGGQEANKNEVGEVNISTPSMLLLTGPNFSGKSVYMKQLWLKELANEWNHSFVPAESAELGITDKILTKIHTQESVSKIQSTFMTDLQQVSLCLKQVTGRSLVLIDEFGKGTNEGDGIGLACGILEYLLSLEDAPKVLAATHFHEIFENDFLPLRPRLQLAHMEVKVCEEDSREAGEQVTYLYNLWKGRSTKSFGTICAATNGIDAAIVARANEIALLVARGENPIAACATLTAEETRILQQADALARNFLKMTIPTPEEADHHMKATLEELIAASDYRGTESA</sequence>
<dbReference type="Gene3D" id="1.10.1420.10">
    <property type="match status" value="1"/>
</dbReference>
<reference evidence="14" key="2">
    <citation type="journal article" date="2023" name="IMA Fungus">
        <title>Comparative genomic study of the Penicillium genus elucidates a diverse pangenome and 15 lateral gene transfer events.</title>
        <authorList>
            <person name="Petersen C."/>
            <person name="Sorensen T."/>
            <person name="Nielsen M.R."/>
            <person name="Sondergaard T.E."/>
            <person name="Sorensen J.L."/>
            <person name="Fitzpatrick D.A."/>
            <person name="Frisvad J.C."/>
            <person name="Nielsen K.L."/>
        </authorList>
    </citation>
    <scope>NUCLEOTIDE SEQUENCE</scope>
    <source>
        <strain evidence="14">IBT 19713</strain>
    </source>
</reference>
<feature type="domain" description="DNA mismatch repair proteins mutS family" evidence="13">
    <location>
        <begin position="770"/>
        <end position="786"/>
    </location>
</feature>
<dbReference type="OrthoDB" id="29596at2759"/>
<dbReference type="RefSeq" id="XP_058334593.1">
    <property type="nucleotide sequence ID" value="XM_058471452.1"/>
</dbReference>
<evidence type="ECO:0000256" key="9">
    <source>
        <dbReference type="ARBA" id="ARBA00023254"/>
    </source>
</evidence>
<dbReference type="Proteomes" id="UP001150941">
    <property type="component" value="Unassembled WGS sequence"/>
</dbReference>
<dbReference type="PANTHER" id="PTHR11361:SF20">
    <property type="entry name" value="MUTS PROTEIN HOMOLOG 5"/>
    <property type="match status" value="1"/>
</dbReference>
<gene>
    <name evidence="14" type="ORF">N7468_002155</name>
</gene>
<evidence type="ECO:0000259" key="13">
    <source>
        <dbReference type="PROSITE" id="PS00486"/>
    </source>
</evidence>
<evidence type="ECO:0000256" key="11">
    <source>
        <dbReference type="ARBA" id="ARBA00077470"/>
    </source>
</evidence>
<evidence type="ECO:0000313" key="14">
    <source>
        <dbReference type="EMBL" id="KAJ5247172.1"/>
    </source>
</evidence>
<feature type="compositionally biased region" description="Low complexity" evidence="12">
    <location>
        <begin position="27"/>
        <end position="36"/>
    </location>
</feature>
<comment type="caution">
    <text evidence="14">The sequence shown here is derived from an EMBL/GenBank/DDBJ whole genome shotgun (WGS) entry which is preliminary data.</text>
</comment>
<accession>A0A9W9PJC6</accession>
<evidence type="ECO:0000256" key="12">
    <source>
        <dbReference type="SAM" id="MobiDB-lite"/>
    </source>
</evidence>
<evidence type="ECO:0000256" key="10">
    <source>
        <dbReference type="ARBA" id="ARBA00073549"/>
    </source>
</evidence>
<feature type="region of interest" description="Disordered" evidence="12">
    <location>
        <begin position="1"/>
        <end position="53"/>
    </location>
</feature>
<organism evidence="14 15">
    <name type="scientific">Penicillium chermesinum</name>
    <dbReference type="NCBI Taxonomy" id="63820"/>
    <lineage>
        <taxon>Eukaryota</taxon>
        <taxon>Fungi</taxon>
        <taxon>Dikarya</taxon>
        <taxon>Ascomycota</taxon>
        <taxon>Pezizomycotina</taxon>
        <taxon>Eurotiomycetes</taxon>
        <taxon>Eurotiomycetidae</taxon>
        <taxon>Eurotiales</taxon>
        <taxon>Aspergillaceae</taxon>
        <taxon>Penicillium</taxon>
    </lineage>
</organism>
<dbReference type="FunFam" id="1.10.1420.10:FF:000050">
    <property type="entry name" value="DNA mismatch repair protein Msh5, putative"/>
    <property type="match status" value="1"/>
</dbReference>
<dbReference type="Pfam" id="PF05192">
    <property type="entry name" value="MutS_III"/>
    <property type="match status" value="1"/>
</dbReference>
<dbReference type="Pfam" id="PF00488">
    <property type="entry name" value="MutS_V"/>
    <property type="match status" value="1"/>
</dbReference>
<feature type="compositionally biased region" description="Polar residues" evidence="12">
    <location>
        <begin position="37"/>
        <end position="53"/>
    </location>
</feature>
<evidence type="ECO:0000256" key="5">
    <source>
        <dbReference type="ARBA" id="ARBA00022741"/>
    </source>
</evidence>
<dbReference type="SUPFAM" id="SSF48334">
    <property type="entry name" value="DNA repair protein MutS, domain III"/>
    <property type="match status" value="1"/>
</dbReference>
<dbReference type="GO" id="GO:0051026">
    <property type="term" value="P:chiasma assembly"/>
    <property type="evidence" value="ECO:0007669"/>
    <property type="project" value="TreeGrafter"/>
</dbReference>
<reference evidence="14" key="1">
    <citation type="submission" date="2022-11" db="EMBL/GenBank/DDBJ databases">
        <authorList>
            <person name="Petersen C."/>
        </authorList>
    </citation>
    <scope>NUCLEOTIDE SEQUENCE</scope>
    <source>
        <strain evidence="14">IBT 19713</strain>
    </source>
</reference>
<name>A0A9W9PJC6_9EURO</name>
<dbReference type="PROSITE" id="PS00486">
    <property type="entry name" value="DNA_MISMATCH_REPAIR_2"/>
    <property type="match status" value="1"/>
</dbReference>
<keyword evidence="8" id="KW-0539">Nucleus</keyword>
<dbReference type="GO" id="GO:0005694">
    <property type="term" value="C:chromosome"/>
    <property type="evidence" value="ECO:0007669"/>
    <property type="project" value="UniProtKB-SubCell"/>
</dbReference>
<evidence type="ECO:0000256" key="3">
    <source>
        <dbReference type="ARBA" id="ARBA00006271"/>
    </source>
</evidence>
<dbReference type="SMART" id="SM00534">
    <property type="entry name" value="MUTSac"/>
    <property type="match status" value="1"/>
</dbReference>
<evidence type="ECO:0000256" key="8">
    <source>
        <dbReference type="ARBA" id="ARBA00023242"/>
    </source>
</evidence>
<dbReference type="GO" id="GO:0006298">
    <property type="term" value="P:mismatch repair"/>
    <property type="evidence" value="ECO:0007669"/>
    <property type="project" value="InterPro"/>
</dbReference>
<dbReference type="GO" id="GO:0005524">
    <property type="term" value="F:ATP binding"/>
    <property type="evidence" value="ECO:0007669"/>
    <property type="project" value="UniProtKB-KW"/>
</dbReference>
<proteinExistence type="inferred from homology"/>
<evidence type="ECO:0000256" key="4">
    <source>
        <dbReference type="ARBA" id="ARBA00022454"/>
    </source>
</evidence>
<evidence type="ECO:0000313" key="15">
    <source>
        <dbReference type="Proteomes" id="UP001150941"/>
    </source>
</evidence>
<dbReference type="InterPro" id="IPR007696">
    <property type="entry name" value="DNA_mismatch_repair_MutS_core"/>
</dbReference>
<dbReference type="EMBL" id="JAPQKS010000002">
    <property type="protein sequence ID" value="KAJ5247172.1"/>
    <property type="molecule type" value="Genomic_DNA"/>
</dbReference>
<dbReference type="GeneID" id="83198755"/>